<evidence type="ECO:0000313" key="1">
    <source>
        <dbReference type="EMBL" id="QJB70576.1"/>
    </source>
</evidence>
<reference evidence="1 2" key="1">
    <citation type="submission" date="2020-04" db="EMBL/GenBank/DDBJ databases">
        <title>Genome sequence for Sphingorhabdus sp. strain M1.</title>
        <authorList>
            <person name="Park S.-J."/>
        </authorList>
    </citation>
    <scope>NUCLEOTIDE SEQUENCE [LARGE SCALE GENOMIC DNA]</scope>
    <source>
        <strain evidence="1 2">JK6</strain>
    </source>
</reference>
<accession>A0A6H2DSD7</accession>
<gene>
    <name evidence="1" type="ORF">HF685_16025</name>
</gene>
<dbReference type="KEGG" id="phao:HF685_16025"/>
<evidence type="ECO:0000313" key="2">
    <source>
        <dbReference type="Proteomes" id="UP000501600"/>
    </source>
</evidence>
<sequence length="47" mass="5155">MPISPADRTIFRTASTPFYGPERGANAYVSPSPIAIHDDRYMTRAVG</sequence>
<keyword evidence="2" id="KW-1185">Reference proteome</keyword>
<dbReference type="Proteomes" id="UP000501600">
    <property type="component" value="Chromosome"/>
</dbReference>
<organism evidence="1 2">
    <name type="scientific">Parasphingorhabdus halotolerans</name>
    <dbReference type="NCBI Taxonomy" id="2725558"/>
    <lineage>
        <taxon>Bacteria</taxon>
        <taxon>Pseudomonadati</taxon>
        <taxon>Pseudomonadota</taxon>
        <taxon>Alphaproteobacteria</taxon>
        <taxon>Sphingomonadales</taxon>
        <taxon>Sphingomonadaceae</taxon>
        <taxon>Parasphingorhabdus</taxon>
    </lineage>
</organism>
<proteinExistence type="predicted"/>
<protein>
    <submittedName>
        <fullName evidence="1">Uncharacterized protein</fullName>
    </submittedName>
</protein>
<dbReference type="EMBL" id="CP051217">
    <property type="protein sequence ID" value="QJB70576.1"/>
    <property type="molecule type" value="Genomic_DNA"/>
</dbReference>
<dbReference type="AlphaFoldDB" id="A0A6H2DSD7"/>
<name>A0A6H2DSD7_9SPHN</name>